<dbReference type="EMBL" id="JASKHM010000002">
    <property type="protein sequence ID" value="MEQ4481927.1"/>
    <property type="molecule type" value="Genomic_DNA"/>
</dbReference>
<keyword evidence="1" id="KW-0010">Activator</keyword>
<proteinExistence type="predicted"/>
<keyword evidence="4" id="KW-1185">Reference proteome</keyword>
<evidence type="ECO:0000313" key="4">
    <source>
        <dbReference type="Proteomes" id="UP001493487"/>
    </source>
</evidence>
<dbReference type="Pfam" id="PF02805">
    <property type="entry name" value="Ada_Zn_binding"/>
    <property type="match status" value="1"/>
</dbReference>
<evidence type="ECO:0000313" key="3">
    <source>
        <dbReference type="EMBL" id="MEQ4481927.1"/>
    </source>
</evidence>
<feature type="domain" description="Ada DNA repair metal-binding" evidence="2">
    <location>
        <begin position="35"/>
        <end position="85"/>
    </location>
</feature>
<dbReference type="SUPFAM" id="SSF57884">
    <property type="entry name" value="Ada DNA repair protein, N-terminal domain (N-Ada 10)"/>
    <property type="match status" value="1"/>
</dbReference>
<comment type="caution">
    <text evidence="3">The sequence shown here is derived from an EMBL/GenBank/DDBJ whole genome shotgun (WGS) entry which is preliminary data.</text>
</comment>
<dbReference type="RefSeq" id="WP_232189310.1">
    <property type="nucleotide sequence ID" value="NZ_JAIOAP010000019.1"/>
</dbReference>
<dbReference type="Proteomes" id="UP001493487">
    <property type="component" value="Unassembled WGS sequence"/>
</dbReference>
<name>A0ABV1KR16_9BACL</name>
<accession>A0ABV1KR16</accession>
<sequence length="99" mass="11144">MCTDDIKDNINHSSYTLLGADRRPYQSRTKGTLGGYRRNNIYGRLDCPSALRAIAIGGYVKYRVFFENEEIAVAAGYRPCAVCLPKRYASWKAAQTKES</sequence>
<evidence type="ECO:0000259" key="2">
    <source>
        <dbReference type="Pfam" id="PF02805"/>
    </source>
</evidence>
<gene>
    <name evidence="3" type="ORF">QJS35_05920</name>
</gene>
<organism evidence="3 4">
    <name type="scientific">Cohnella silvisoli</name>
    <dbReference type="NCBI Taxonomy" id="2873699"/>
    <lineage>
        <taxon>Bacteria</taxon>
        <taxon>Bacillati</taxon>
        <taxon>Bacillota</taxon>
        <taxon>Bacilli</taxon>
        <taxon>Bacillales</taxon>
        <taxon>Paenibacillaceae</taxon>
        <taxon>Cohnella</taxon>
    </lineage>
</organism>
<dbReference type="Gene3D" id="3.40.10.10">
    <property type="entry name" value="DNA Methylphosphotriester Repair Domain"/>
    <property type="match status" value="1"/>
</dbReference>
<dbReference type="InterPro" id="IPR004026">
    <property type="entry name" value="Ada_DNA_repair_Zn-bd"/>
</dbReference>
<dbReference type="InterPro" id="IPR035451">
    <property type="entry name" value="Ada-like_dom_sf"/>
</dbReference>
<reference evidence="3 4" key="1">
    <citation type="journal article" date="2023" name="Genome Announc.">
        <title>Pan-Genome Analyses of the Genus Cohnella and Proposal of the Novel Species Cohnella silvisoli sp. nov., Isolated from Forest Soil.</title>
        <authorList>
            <person name="Wang C."/>
            <person name="Mao L."/>
            <person name="Bao G."/>
            <person name="Zhu H."/>
        </authorList>
    </citation>
    <scope>NUCLEOTIDE SEQUENCE [LARGE SCALE GENOMIC DNA]</scope>
    <source>
        <strain evidence="3 4">NL03-T5-1</strain>
    </source>
</reference>
<evidence type="ECO:0000256" key="1">
    <source>
        <dbReference type="ARBA" id="ARBA00023159"/>
    </source>
</evidence>
<protein>
    <submittedName>
        <fullName evidence="3">Ada metal-binding domain-containing protein</fullName>
    </submittedName>
</protein>